<feature type="transmembrane region" description="Helical" evidence="1">
    <location>
        <begin position="91"/>
        <end position="111"/>
    </location>
</feature>
<dbReference type="EMBL" id="QFYS01000001">
    <property type="protein sequence ID" value="RAK68564.1"/>
    <property type="molecule type" value="Genomic_DNA"/>
</dbReference>
<reference evidence="2 3" key="1">
    <citation type="submission" date="2018-05" db="EMBL/GenBank/DDBJ databases">
        <authorList>
            <person name="Lanie J.A."/>
            <person name="Ng W.-L."/>
            <person name="Kazmierczak K.M."/>
            <person name="Andrzejewski T.M."/>
            <person name="Davidsen T.M."/>
            <person name="Wayne K.J."/>
            <person name="Tettelin H."/>
            <person name="Glass J.I."/>
            <person name="Rusch D."/>
            <person name="Podicherti R."/>
            <person name="Tsui H.-C.T."/>
            <person name="Winkler M.E."/>
        </authorList>
    </citation>
    <scope>NUCLEOTIDE SEQUENCE [LARGE SCALE GENOMIC DNA]</scope>
    <source>
        <strain evidence="2 3">BUT-10</strain>
    </source>
</reference>
<keyword evidence="1" id="KW-1133">Transmembrane helix</keyword>
<feature type="transmembrane region" description="Helical" evidence="1">
    <location>
        <begin position="58"/>
        <end position="79"/>
    </location>
</feature>
<evidence type="ECO:0000313" key="3">
    <source>
        <dbReference type="Proteomes" id="UP000249524"/>
    </source>
</evidence>
<proteinExistence type="predicted"/>
<feature type="transmembrane region" description="Helical" evidence="1">
    <location>
        <begin position="265"/>
        <end position="291"/>
    </location>
</feature>
<feature type="transmembrane region" description="Helical" evidence="1">
    <location>
        <begin position="123"/>
        <end position="144"/>
    </location>
</feature>
<keyword evidence="1" id="KW-0472">Membrane</keyword>
<evidence type="ECO:0008006" key="4">
    <source>
        <dbReference type="Google" id="ProtNLM"/>
    </source>
</evidence>
<evidence type="ECO:0000313" key="2">
    <source>
        <dbReference type="EMBL" id="RAK68564.1"/>
    </source>
</evidence>
<dbReference type="Proteomes" id="UP000249524">
    <property type="component" value="Unassembled WGS sequence"/>
</dbReference>
<dbReference type="OrthoDB" id="8533047at2"/>
<keyword evidence="3" id="KW-1185">Reference proteome</keyword>
<evidence type="ECO:0000256" key="1">
    <source>
        <dbReference type="SAM" id="Phobius"/>
    </source>
</evidence>
<accession>A0A328BRT9</accession>
<gene>
    <name evidence="2" type="ORF">DJ019_00615</name>
</gene>
<keyword evidence="1" id="KW-0812">Transmembrane</keyword>
<dbReference type="AlphaFoldDB" id="A0A328BRT9"/>
<sequence length="292" mass="32153">MSDVAGHTERVRQRTHEGFLAYKGFRWAQVATALCVVAVGVYFVAASRLAEPPSGGSWLGYLLGTMSAGLIVWLACLGIRKRVITAGHYSLKAWVSAHVYLGLSLVVLGTLHTGFQFGWNVHTLAYALMMLVIASGALGIWAYATLPERLHGNRGETTRKQMIEAVESLDRQLADLAQPLDRAGAEVVRRSIEDTEMGGGFWTRLTNDHRGCANKRAMVQLRALPNPPSARQAEALTRIEQVMKQKDAVLTKARRQMQITAMLEGWLFVHIPATFALLAALTAHIVSVFAYW</sequence>
<dbReference type="RefSeq" id="WP_111274056.1">
    <property type="nucleotide sequence ID" value="NZ_QFYS01000001.1"/>
</dbReference>
<comment type="caution">
    <text evidence="2">The sequence shown here is derived from an EMBL/GenBank/DDBJ whole genome shotgun (WGS) entry which is preliminary data.</text>
</comment>
<organism evidence="2 3">
    <name type="scientific">Phenylobacterium kunshanense</name>
    <dbReference type="NCBI Taxonomy" id="1445034"/>
    <lineage>
        <taxon>Bacteria</taxon>
        <taxon>Pseudomonadati</taxon>
        <taxon>Pseudomonadota</taxon>
        <taxon>Alphaproteobacteria</taxon>
        <taxon>Caulobacterales</taxon>
        <taxon>Caulobacteraceae</taxon>
        <taxon>Phenylobacterium</taxon>
    </lineage>
</organism>
<protein>
    <recommendedName>
        <fullName evidence="4">Ferric reductase like transmembrane component</fullName>
    </recommendedName>
</protein>
<feature type="transmembrane region" description="Helical" evidence="1">
    <location>
        <begin position="27"/>
        <end position="46"/>
    </location>
</feature>
<name>A0A328BRT9_9CAUL</name>